<dbReference type="SUPFAM" id="SSF46785">
    <property type="entry name" value="Winged helix' DNA-binding domain"/>
    <property type="match status" value="1"/>
</dbReference>
<feature type="domain" description="HTH asnC-type" evidence="4">
    <location>
        <begin position="4"/>
        <end position="65"/>
    </location>
</feature>
<keyword evidence="3" id="KW-0804">Transcription</keyword>
<evidence type="ECO:0000313" key="5">
    <source>
        <dbReference type="EMBL" id="SLN36918.1"/>
    </source>
</evidence>
<dbReference type="InterPro" id="IPR019888">
    <property type="entry name" value="Tscrpt_reg_AsnC-like"/>
</dbReference>
<keyword evidence="1" id="KW-0805">Transcription regulation</keyword>
<evidence type="ECO:0000259" key="4">
    <source>
        <dbReference type="PROSITE" id="PS50956"/>
    </source>
</evidence>
<evidence type="ECO:0000256" key="2">
    <source>
        <dbReference type="ARBA" id="ARBA00023125"/>
    </source>
</evidence>
<dbReference type="RefSeq" id="WP_085805290.1">
    <property type="nucleotide sequence ID" value="NZ_FWFX01000004.1"/>
</dbReference>
<dbReference type="EMBL" id="FWFX01000004">
    <property type="protein sequence ID" value="SLN36918.1"/>
    <property type="molecule type" value="Genomic_DNA"/>
</dbReference>
<dbReference type="SUPFAM" id="SSF54909">
    <property type="entry name" value="Dimeric alpha+beta barrel"/>
    <property type="match status" value="1"/>
</dbReference>
<dbReference type="PRINTS" id="PR00033">
    <property type="entry name" value="HTHASNC"/>
</dbReference>
<keyword evidence="6" id="KW-1185">Reference proteome</keyword>
<dbReference type="Proteomes" id="UP000193061">
    <property type="component" value="Unassembled WGS sequence"/>
</dbReference>
<evidence type="ECO:0000313" key="6">
    <source>
        <dbReference type="Proteomes" id="UP000193061"/>
    </source>
</evidence>
<protein>
    <submittedName>
        <fullName evidence="5">Leucine-responsive regulatory protein</fullName>
    </submittedName>
</protein>
<dbReference type="GO" id="GO:0005829">
    <property type="term" value="C:cytosol"/>
    <property type="evidence" value="ECO:0007669"/>
    <property type="project" value="TreeGrafter"/>
</dbReference>
<dbReference type="CDD" id="cd00090">
    <property type="entry name" value="HTH_ARSR"/>
    <property type="match status" value="1"/>
</dbReference>
<dbReference type="Pfam" id="PF01037">
    <property type="entry name" value="AsnC_trans_reg"/>
    <property type="match status" value="1"/>
</dbReference>
<dbReference type="Gene3D" id="1.10.10.10">
    <property type="entry name" value="Winged helix-like DNA-binding domain superfamily/Winged helix DNA-binding domain"/>
    <property type="match status" value="1"/>
</dbReference>
<organism evidence="5 6">
    <name type="scientific">Roseovarius albus</name>
    <dbReference type="NCBI Taxonomy" id="1247867"/>
    <lineage>
        <taxon>Bacteria</taxon>
        <taxon>Pseudomonadati</taxon>
        <taxon>Pseudomonadota</taxon>
        <taxon>Alphaproteobacteria</taxon>
        <taxon>Rhodobacterales</taxon>
        <taxon>Roseobacteraceae</taxon>
        <taxon>Roseovarius</taxon>
    </lineage>
</organism>
<dbReference type="SMART" id="SM00344">
    <property type="entry name" value="HTH_ASNC"/>
    <property type="match status" value="1"/>
</dbReference>
<reference evidence="5 6" key="1">
    <citation type="submission" date="2017-03" db="EMBL/GenBank/DDBJ databases">
        <authorList>
            <person name="Afonso C.L."/>
            <person name="Miller P.J."/>
            <person name="Scott M.A."/>
            <person name="Spackman E."/>
            <person name="Goraichik I."/>
            <person name="Dimitrov K.M."/>
            <person name="Suarez D.L."/>
            <person name="Swayne D.E."/>
        </authorList>
    </citation>
    <scope>NUCLEOTIDE SEQUENCE [LARGE SCALE GENOMIC DNA]</scope>
    <source>
        <strain evidence="5 6">CECT 7450</strain>
    </source>
</reference>
<accession>A0A1X6Z156</accession>
<dbReference type="InterPro" id="IPR011991">
    <property type="entry name" value="ArsR-like_HTH"/>
</dbReference>
<evidence type="ECO:0000256" key="3">
    <source>
        <dbReference type="ARBA" id="ARBA00023163"/>
    </source>
</evidence>
<dbReference type="GO" id="GO:0006355">
    <property type="term" value="P:regulation of DNA-templated transcription"/>
    <property type="evidence" value="ECO:0007669"/>
    <property type="project" value="UniProtKB-ARBA"/>
</dbReference>
<gene>
    <name evidence="5" type="primary">lrp_8</name>
    <name evidence="5" type="ORF">ROA7450_01758</name>
</gene>
<dbReference type="PANTHER" id="PTHR30154:SF17">
    <property type="entry name" value="DNA-BINDING TRANSCRIPTIONAL ACTIVATOR DECR"/>
    <property type="match status" value="1"/>
</dbReference>
<dbReference type="InterPro" id="IPR011008">
    <property type="entry name" value="Dimeric_a/b-barrel"/>
</dbReference>
<sequence>MVNIDEIDKRILTELQQDADLPLESLGERIGLSRNACWRRVKALETAGVIRKRVALVDPNMIGLRLSVVMQIKAAKHDASWLEKFARTTRSLPEVQGVYRMTGDLDYLIRARVADMADYDRFYQTLIARVPMGDVSASFVMEEIKETTELPVHRA</sequence>
<dbReference type="PROSITE" id="PS50956">
    <property type="entry name" value="HTH_ASNC_2"/>
    <property type="match status" value="1"/>
</dbReference>
<name>A0A1X6Z156_9RHOB</name>
<dbReference type="Gene3D" id="3.30.70.920">
    <property type="match status" value="1"/>
</dbReference>
<keyword evidence="2" id="KW-0238">DNA-binding</keyword>
<dbReference type="GO" id="GO:0043565">
    <property type="term" value="F:sequence-specific DNA binding"/>
    <property type="evidence" value="ECO:0007669"/>
    <property type="project" value="InterPro"/>
</dbReference>
<proteinExistence type="predicted"/>
<dbReference type="InterPro" id="IPR036390">
    <property type="entry name" value="WH_DNA-bd_sf"/>
</dbReference>
<dbReference type="OrthoDB" id="7847328at2"/>
<dbReference type="PANTHER" id="PTHR30154">
    <property type="entry name" value="LEUCINE-RESPONSIVE REGULATORY PROTEIN"/>
    <property type="match status" value="1"/>
</dbReference>
<dbReference type="Pfam" id="PF13404">
    <property type="entry name" value="HTH_AsnC-type"/>
    <property type="match status" value="1"/>
</dbReference>
<evidence type="ECO:0000256" key="1">
    <source>
        <dbReference type="ARBA" id="ARBA00023015"/>
    </source>
</evidence>
<dbReference type="AlphaFoldDB" id="A0A1X6Z156"/>
<dbReference type="InterPro" id="IPR000485">
    <property type="entry name" value="AsnC-type_HTH_dom"/>
</dbReference>
<dbReference type="InterPro" id="IPR036388">
    <property type="entry name" value="WH-like_DNA-bd_sf"/>
</dbReference>
<dbReference type="GO" id="GO:0043200">
    <property type="term" value="P:response to amino acid"/>
    <property type="evidence" value="ECO:0007669"/>
    <property type="project" value="TreeGrafter"/>
</dbReference>
<dbReference type="InterPro" id="IPR019887">
    <property type="entry name" value="Tscrpt_reg_AsnC/Lrp_C"/>
</dbReference>